<evidence type="ECO:0000313" key="3">
    <source>
        <dbReference type="EMBL" id="KAK3390243.1"/>
    </source>
</evidence>
<feature type="compositionally biased region" description="Low complexity" evidence="1">
    <location>
        <begin position="192"/>
        <end position="201"/>
    </location>
</feature>
<feature type="region of interest" description="Disordered" evidence="1">
    <location>
        <begin position="168"/>
        <end position="201"/>
    </location>
</feature>
<organism evidence="3 4">
    <name type="scientific">Podospora didyma</name>
    <dbReference type="NCBI Taxonomy" id="330526"/>
    <lineage>
        <taxon>Eukaryota</taxon>
        <taxon>Fungi</taxon>
        <taxon>Dikarya</taxon>
        <taxon>Ascomycota</taxon>
        <taxon>Pezizomycotina</taxon>
        <taxon>Sordariomycetes</taxon>
        <taxon>Sordariomycetidae</taxon>
        <taxon>Sordariales</taxon>
        <taxon>Podosporaceae</taxon>
        <taxon>Podospora</taxon>
    </lineage>
</organism>
<evidence type="ECO:0000313" key="4">
    <source>
        <dbReference type="Proteomes" id="UP001285441"/>
    </source>
</evidence>
<evidence type="ECO:0000256" key="2">
    <source>
        <dbReference type="SAM" id="SignalP"/>
    </source>
</evidence>
<sequence>MPFTLRHVLALVAALASMAMAQELASSPAAAARTSVVTFTIPPYTARNGGFNASVITVVSGMTSYSVVCPTPAVPFLYCLGDMTQVQGSSTMERHRTYTVQRNVATTENMECSLKTGDATCSVGFTIGTVTNSHVSTITNYRALDLPATVTAGLEKLTDGAVLTTAMTTPPPTPVATLPGTNNQTAGGGNAGTSTTSTSTAGVPRITQNAVLAGVAAVMGGGAMLVGGL</sequence>
<accession>A0AAE0NYN7</accession>
<protein>
    <submittedName>
        <fullName evidence="3">Uncharacterized protein</fullName>
    </submittedName>
</protein>
<feature type="chain" id="PRO_5042127501" evidence="2">
    <location>
        <begin position="22"/>
        <end position="229"/>
    </location>
</feature>
<comment type="caution">
    <text evidence="3">The sequence shown here is derived from an EMBL/GenBank/DDBJ whole genome shotgun (WGS) entry which is preliminary data.</text>
</comment>
<feature type="compositionally biased region" description="Low complexity" evidence="1">
    <location>
        <begin position="175"/>
        <end position="185"/>
    </location>
</feature>
<proteinExistence type="predicted"/>
<keyword evidence="2" id="KW-0732">Signal</keyword>
<reference evidence="3" key="2">
    <citation type="submission" date="2023-06" db="EMBL/GenBank/DDBJ databases">
        <authorList>
            <consortium name="Lawrence Berkeley National Laboratory"/>
            <person name="Haridas S."/>
            <person name="Hensen N."/>
            <person name="Bonometti L."/>
            <person name="Westerberg I."/>
            <person name="Brannstrom I.O."/>
            <person name="Guillou S."/>
            <person name="Cros-Aarteil S."/>
            <person name="Calhoun S."/>
            <person name="Kuo A."/>
            <person name="Mondo S."/>
            <person name="Pangilinan J."/>
            <person name="Riley R."/>
            <person name="LaButti K."/>
            <person name="Andreopoulos B."/>
            <person name="Lipzen A."/>
            <person name="Chen C."/>
            <person name="Yanf M."/>
            <person name="Daum C."/>
            <person name="Ng V."/>
            <person name="Clum A."/>
            <person name="Steindorff A."/>
            <person name="Ohm R."/>
            <person name="Martin F."/>
            <person name="Silar P."/>
            <person name="Natvig D."/>
            <person name="Lalanne C."/>
            <person name="Gautier V."/>
            <person name="Ament-velasquez S.L."/>
            <person name="Kruys A."/>
            <person name="Hutchinson M.I."/>
            <person name="Powell A.J."/>
            <person name="Barry K."/>
            <person name="Miller A.N."/>
            <person name="Grigoriev I.V."/>
            <person name="Debuchy R."/>
            <person name="Gladieux P."/>
            <person name="Thoren M.H."/>
            <person name="Johannesson H."/>
        </authorList>
    </citation>
    <scope>NUCLEOTIDE SEQUENCE</scope>
    <source>
        <strain evidence="3">CBS 232.78</strain>
    </source>
</reference>
<keyword evidence="4" id="KW-1185">Reference proteome</keyword>
<gene>
    <name evidence="3" type="ORF">B0H63DRAFT_109555</name>
</gene>
<dbReference type="Proteomes" id="UP001285441">
    <property type="component" value="Unassembled WGS sequence"/>
</dbReference>
<dbReference type="AlphaFoldDB" id="A0AAE0NYN7"/>
<name>A0AAE0NYN7_9PEZI</name>
<dbReference type="EMBL" id="JAULSW010000002">
    <property type="protein sequence ID" value="KAK3390243.1"/>
    <property type="molecule type" value="Genomic_DNA"/>
</dbReference>
<evidence type="ECO:0000256" key="1">
    <source>
        <dbReference type="SAM" id="MobiDB-lite"/>
    </source>
</evidence>
<feature type="signal peptide" evidence="2">
    <location>
        <begin position="1"/>
        <end position="21"/>
    </location>
</feature>
<reference evidence="3" key="1">
    <citation type="journal article" date="2023" name="Mol. Phylogenet. Evol.">
        <title>Genome-scale phylogeny and comparative genomics of the fungal order Sordariales.</title>
        <authorList>
            <person name="Hensen N."/>
            <person name="Bonometti L."/>
            <person name="Westerberg I."/>
            <person name="Brannstrom I.O."/>
            <person name="Guillou S."/>
            <person name="Cros-Aarteil S."/>
            <person name="Calhoun S."/>
            <person name="Haridas S."/>
            <person name="Kuo A."/>
            <person name="Mondo S."/>
            <person name="Pangilinan J."/>
            <person name="Riley R."/>
            <person name="LaButti K."/>
            <person name="Andreopoulos B."/>
            <person name="Lipzen A."/>
            <person name="Chen C."/>
            <person name="Yan M."/>
            <person name="Daum C."/>
            <person name="Ng V."/>
            <person name="Clum A."/>
            <person name="Steindorff A."/>
            <person name="Ohm R.A."/>
            <person name="Martin F."/>
            <person name="Silar P."/>
            <person name="Natvig D.O."/>
            <person name="Lalanne C."/>
            <person name="Gautier V."/>
            <person name="Ament-Velasquez S.L."/>
            <person name="Kruys A."/>
            <person name="Hutchinson M.I."/>
            <person name="Powell A.J."/>
            <person name="Barry K."/>
            <person name="Miller A.N."/>
            <person name="Grigoriev I.V."/>
            <person name="Debuchy R."/>
            <person name="Gladieux P."/>
            <person name="Hiltunen Thoren M."/>
            <person name="Johannesson H."/>
        </authorList>
    </citation>
    <scope>NUCLEOTIDE SEQUENCE</scope>
    <source>
        <strain evidence="3">CBS 232.78</strain>
    </source>
</reference>